<reference evidence="2 3" key="1">
    <citation type="submission" date="2019-02" db="EMBL/GenBank/DDBJ databases">
        <title>Genomic Encyclopedia of Type Strains, Phase IV (KMG-IV): sequencing the most valuable type-strain genomes for metagenomic binning, comparative biology and taxonomic classification.</title>
        <authorList>
            <person name="Goeker M."/>
        </authorList>
    </citation>
    <scope>NUCLEOTIDE SEQUENCE [LARGE SCALE GENOMIC DNA]</scope>
    <source>
        <strain evidence="2 3">DSM 45622</strain>
    </source>
</reference>
<keyword evidence="1" id="KW-0472">Membrane</keyword>
<dbReference type="EMBL" id="SGXD01000008">
    <property type="protein sequence ID" value="RZS77919.1"/>
    <property type="molecule type" value="Genomic_DNA"/>
</dbReference>
<keyword evidence="1" id="KW-1133">Transmembrane helix</keyword>
<feature type="transmembrane region" description="Helical" evidence="1">
    <location>
        <begin position="12"/>
        <end position="31"/>
    </location>
</feature>
<organism evidence="2 3">
    <name type="scientific">Motilibacter rhizosphaerae</name>
    <dbReference type="NCBI Taxonomy" id="598652"/>
    <lineage>
        <taxon>Bacteria</taxon>
        <taxon>Bacillati</taxon>
        <taxon>Actinomycetota</taxon>
        <taxon>Actinomycetes</taxon>
        <taxon>Motilibacterales</taxon>
        <taxon>Motilibacteraceae</taxon>
        <taxon>Motilibacter</taxon>
    </lineage>
</organism>
<dbReference type="RefSeq" id="WP_130494677.1">
    <property type="nucleotide sequence ID" value="NZ_SGXD01000008.1"/>
</dbReference>
<name>A0A4Q7N7G8_9ACTN</name>
<sequence>MDDRRQRTSAPHPPAQVALGLAALFTVAWVVKDLLAGTGLLHALVAGLLTGACAGAIYWVVLRVIRTVGDAEDD</sequence>
<dbReference type="Proteomes" id="UP000293638">
    <property type="component" value="Unassembled WGS sequence"/>
</dbReference>
<feature type="transmembrane region" description="Helical" evidence="1">
    <location>
        <begin position="43"/>
        <end position="62"/>
    </location>
</feature>
<dbReference type="AlphaFoldDB" id="A0A4Q7N7G8"/>
<evidence type="ECO:0000313" key="2">
    <source>
        <dbReference type="EMBL" id="RZS77919.1"/>
    </source>
</evidence>
<accession>A0A4Q7N7G8</accession>
<keyword evidence="1" id="KW-0812">Transmembrane</keyword>
<evidence type="ECO:0000313" key="3">
    <source>
        <dbReference type="Proteomes" id="UP000293638"/>
    </source>
</evidence>
<evidence type="ECO:0000256" key="1">
    <source>
        <dbReference type="SAM" id="Phobius"/>
    </source>
</evidence>
<proteinExistence type="predicted"/>
<keyword evidence="3" id="KW-1185">Reference proteome</keyword>
<gene>
    <name evidence="2" type="ORF">EV189_3958</name>
</gene>
<protein>
    <submittedName>
        <fullName evidence="2">Uncharacterized protein</fullName>
    </submittedName>
</protein>
<comment type="caution">
    <text evidence="2">The sequence shown here is derived from an EMBL/GenBank/DDBJ whole genome shotgun (WGS) entry which is preliminary data.</text>
</comment>